<feature type="compositionally biased region" description="Low complexity" evidence="1">
    <location>
        <begin position="38"/>
        <end position="52"/>
    </location>
</feature>
<evidence type="ECO:0000256" key="1">
    <source>
        <dbReference type="SAM" id="MobiDB-lite"/>
    </source>
</evidence>
<feature type="region of interest" description="Disordered" evidence="1">
    <location>
        <begin position="1"/>
        <end position="65"/>
    </location>
</feature>
<dbReference type="Proteomes" id="UP000007305">
    <property type="component" value="Chromosome 3"/>
</dbReference>
<keyword evidence="3" id="KW-1185">Reference proteome</keyword>
<protein>
    <submittedName>
        <fullName evidence="2">Uncharacterized protein</fullName>
    </submittedName>
</protein>
<dbReference type="InParanoid" id="A0A804NEC7"/>
<sequence length="107" mass="10835">MGAGRRVPLRSASCRLPISSSSHGGSSLDPSLAPPLGPLSRLASPRSSSGLAQQTGKKQPSSSCSLLCRRPASPMACAPPLHAPSLTRACRGPSHGALLQLLRSASA</sequence>
<dbReference type="AlphaFoldDB" id="A0A804NEC7"/>
<proteinExistence type="predicted"/>
<evidence type="ECO:0000313" key="2">
    <source>
        <dbReference type="EnsemblPlants" id="Zm00001eb154980_P001"/>
    </source>
</evidence>
<name>A0A804NEC7_MAIZE</name>
<evidence type="ECO:0000313" key="3">
    <source>
        <dbReference type="Proteomes" id="UP000007305"/>
    </source>
</evidence>
<reference evidence="2" key="2">
    <citation type="submission" date="2019-07" db="EMBL/GenBank/DDBJ databases">
        <authorList>
            <person name="Seetharam A."/>
            <person name="Woodhouse M."/>
            <person name="Cannon E."/>
        </authorList>
    </citation>
    <scope>NUCLEOTIDE SEQUENCE [LARGE SCALE GENOMIC DNA]</scope>
    <source>
        <strain evidence="2">cv. B73</strain>
    </source>
</reference>
<dbReference type="EnsemblPlants" id="Zm00001eb154980_T001">
    <property type="protein sequence ID" value="Zm00001eb154980_P001"/>
    <property type="gene ID" value="Zm00001eb154980"/>
</dbReference>
<reference evidence="3" key="1">
    <citation type="submission" date="2015-12" db="EMBL/GenBank/DDBJ databases">
        <title>Update maize B73 reference genome by single molecule sequencing technologies.</title>
        <authorList>
            <consortium name="Maize Genome Sequencing Project"/>
            <person name="Ware D."/>
        </authorList>
    </citation>
    <scope>NUCLEOTIDE SEQUENCE [LARGE SCALE GENOMIC DNA]</scope>
    <source>
        <strain evidence="3">cv. B73</strain>
    </source>
</reference>
<feature type="compositionally biased region" description="Low complexity" evidence="1">
    <location>
        <begin position="19"/>
        <end position="31"/>
    </location>
</feature>
<feature type="compositionally biased region" description="Polar residues" evidence="1">
    <location>
        <begin position="53"/>
        <end position="65"/>
    </location>
</feature>
<accession>A0A804NEC7</accession>
<organism evidence="2 3">
    <name type="scientific">Zea mays</name>
    <name type="common">Maize</name>
    <dbReference type="NCBI Taxonomy" id="4577"/>
    <lineage>
        <taxon>Eukaryota</taxon>
        <taxon>Viridiplantae</taxon>
        <taxon>Streptophyta</taxon>
        <taxon>Embryophyta</taxon>
        <taxon>Tracheophyta</taxon>
        <taxon>Spermatophyta</taxon>
        <taxon>Magnoliopsida</taxon>
        <taxon>Liliopsida</taxon>
        <taxon>Poales</taxon>
        <taxon>Poaceae</taxon>
        <taxon>PACMAD clade</taxon>
        <taxon>Panicoideae</taxon>
        <taxon>Andropogonodae</taxon>
        <taxon>Andropogoneae</taxon>
        <taxon>Tripsacinae</taxon>
        <taxon>Zea</taxon>
    </lineage>
</organism>
<dbReference type="Gramene" id="Zm00001eb154980_T001">
    <property type="protein sequence ID" value="Zm00001eb154980_P001"/>
    <property type="gene ID" value="Zm00001eb154980"/>
</dbReference>
<reference evidence="2" key="3">
    <citation type="submission" date="2021-05" db="UniProtKB">
        <authorList>
            <consortium name="EnsemblPlants"/>
        </authorList>
    </citation>
    <scope>IDENTIFICATION</scope>
    <source>
        <strain evidence="2">cv. B73</strain>
    </source>
</reference>